<keyword evidence="2" id="KW-1185">Reference proteome</keyword>
<gene>
    <name evidence="1" type="ORF">BD410DRAFT_837667</name>
</gene>
<reference evidence="1 2" key="1">
    <citation type="submission" date="2018-06" db="EMBL/GenBank/DDBJ databases">
        <title>A transcriptomic atlas of mushroom development highlights an independent origin of complex multicellularity.</title>
        <authorList>
            <consortium name="DOE Joint Genome Institute"/>
            <person name="Krizsan K."/>
            <person name="Almasi E."/>
            <person name="Merenyi Z."/>
            <person name="Sahu N."/>
            <person name="Viragh M."/>
            <person name="Koszo T."/>
            <person name="Mondo S."/>
            <person name="Kiss B."/>
            <person name="Balint B."/>
            <person name="Kues U."/>
            <person name="Barry K."/>
            <person name="Hegedus J.C."/>
            <person name="Henrissat B."/>
            <person name="Johnson J."/>
            <person name="Lipzen A."/>
            <person name="Ohm R."/>
            <person name="Nagy I."/>
            <person name="Pangilinan J."/>
            <person name="Yan J."/>
            <person name="Xiong Y."/>
            <person name="Grigoriev I.V."/>
            <person name="Hibbett D.S."/>
            <person name="Nagy L.G."/>
        </authorList>
    </citation>
    <scope>NUCLEOTIDE SEQUENCE [LARGE SCALE GENOMIC DNA]</scope>
    <source>
        <strain evidence="1 2">SZMC22713</strain>
    </source>
</reference>
<dbReference type="EMBL" id="ML170165">
    <property type="protein sequence ID" value="TDL24737.1"/>
    <property type="molecule type" value="Genomic_DNA"/>
</dbReference>
<dbReference type="VEuPathDB" id="FungiDB:BD410DRAFT_837667"/>
<accession>A0A4Y7QAP5</accession>
<sequence length="76" mass="8241">MPTPAAPTSNMASFVLTVRATVSIPRDNITQWSTTVLRARLGADRNIEGTGGIPGINERTRIKQGSPFVNQYLRDG</sequence>
<protein>
    <submittedName>
        <fullName evidence="1">Uncharacterized protein</fullName>
    </submittedName>
</protein>
<organism evidence="1 2">
    <name type="scientific">Rickenella mellea</name>
    <dbReference type="NCBI Taxonomy" id="50990"/>
    <lineage>
        <taxon>Eukaryota</taxon>
        <taxon>Fungi</taxon>
        <taxon>Dikarya</taxon>
        <taxon>Basidiomycota</taxon>
        <taxon>Agaricomycotina</taxon>
        <taxon>Agaricomycetes</taxon>
        <taxon>Hymenochaetales</taxon>
        <taxon>Rickenellaceae</taxon>
        <taxon>Rickenella</taxon>
    </lineage>
</organism>
<proteinExistence type="predicted"/>
<evidence type="ECO:0000313" key="2">
    <source>
        <dbReference type="Proteomes" id="UP000294933"/>
    </source>
</evidence>
<dbReference type="AlphaFoldDB" id="A0A4Y7QAP5"/>
<name>A0A4Y7QAP5_9AGAM</name>
<dbReference type="Proteomes" id="UP000294933">
    <property type="component" value="Unassembled WGS sequence"/>
</dbReference>
<evidence type="ECO:0000313" key="1">
    <source>
        <dbReference type="EMBL" id="TDL24737.1"/>
    </source>
</evidence>